<keyword evidence="3" id="KW-1185">Reference proteome</keyword>
<dbReference type="AlphaFoldDB" id="A0A1P8WAB1"/>
<dbReference type="EMBL" id="CP017641">
    <property type="protein sequence ID" value="APZ90999.1"/>
    <property type="molecule type" value="Genomic_DNA"/>
</dbReference>
<organism evidence="2 3">
    <name type="scientific">Fuerstiella marisgermanici</name>
    <dbReference type="NCBI Taxonomy" id="1891926"/>
    <lineage>
        <taxon>Bacteria</taxon>
        <taxon>Pseudomonadati</taxon>
        <taxon>Planctomycetota</taxon>
        <taxon>Planctomycetia</taxon>
        <taxon>Planctomycetales</taxon>
        <taxon>Planctomycetaceae</taxon>
        <taxon>Fuerstiella</taxon>
    </lineage>
</organism>
<evidence type="ECO:0000313" key="2">
    <source>
        <dbReference type="EMBL" id="APZ90999.1"/>
    </source>
</evidence>
<reference evidence="2 3" key="1">
    <citation type="journal article" date="2016" name="Front. Microbiol.">
        <title>Fuerstia marisgermanicae gen. nov., sp. nov., an Unusual Member of the Phylum Planctomycetes from the German Wadden Sea.</title>
        <authorList>
            <person name="Kohn T."/>
            <person name="Heuer A."/>
            <person name="Jogler M."/>
            <person name="Vollmers J."/>
            <person name="Boedeker C."/>
            <person name="Bunk B."/>
            <person name="Rast P."/>
            <person name="Borchert D."/>
            <person name="Glockner I."/>
            <person name="Freese H.M."/>
            <person name="Klenk H.P."/>
            <person name="Overmann J."/>
            <person name="Kaster A.K."/>
            <person name="Rohde M."/>
            <person name="Wiegand S."/>
            <person name="Jogler C."/>
        </authorList>
    </citation>
    <scope>NUCLEOTIDE SEQUENCE [LARGE SCALE GENOMIC DNA]</scope>
    <source>
        <strain evidence="2 3">NH11</strain>
    </source>
</reference>
<name>A0A1P8WAB1_9PLAN</name>
<dbReference type="RefSeq" id="WP_077022817.1">
    <property type="nucleotide sequence ID" value="NZ_CP017641.1"/>
</dbReference>
<evidence type="ECO:0008006" key="4">
    <source>
        <dbReference type="Google" id="ProtNLM"/>
    </source>
</evidence>
<evidence type="ECO:0000256" key="1">
    <source>
        <dbReference type="SAM" id="Phobius"/>
    </source>
</evidence>
<sequence length="171" mass="19131">MSNNTDQQESAPPRGRWWTLAIFLLLFLGVFVGNYRYVFPRFGQEPVSPTSSLRLHEVLSRPDAERVEVTLPDRAKRFIAPSAILEAQHFSAFRCDHKSGPTEVVLLLSEAGLAKIESLTRRPKVREIVAVINDRPIAVVAFPIEGETQLKLVLRGLSQGDANEVLARLTE</sequence>
<keyword evidence="1" id="KW-0812">Transmembrane</keyword>
<accession>A0A1P8WAB1</accession>
<dbReference type="Proteomes" id="UP000187735">
    <property type="component" value="Chromosome"/>
</dbReference>
<protein>
    <recommendedName>
        <fullName evidence="4">Preprotein translocase subunit SecD</fullName>
    </recommendedName>
</protein>
<dbReference type="STRING" id="1891926.Fuma_00583"/>
<gene>
    <name evidence="2" type="ORF">Fuma_00583</name>
</gene>
<evidence type="ECO:0000313" key="3">
    <source>
        <dbReference type="Proteomes" id="UP000187735"/>
    </source>
</evidence>
<feature type="transmembrane region" description="Helical" evidence="1">
    <location>
        <begin position="17"/>
        <end position="35"/>
    </location>
</feature>
<keyword evidence="1" id="KW-1133">Transmembrane helix</keyword>
<keyword evidence="1" id="KW-0472">Membrane</keyword>
<proteinExistence type="predicted"/>
<dbReference type="KEGG" id="fmr:Fuma_00583"/>